<evidence type="ECO:0000256" key="10">
    <source>
        <dbReference type="PROSITE-ProRule" id="PRU00282"/>
    </source>
</evidence>
<dbReference type="SUPFAM" id="SSF103506">
    <property type="entry name" value="Mitochondrial carrier"/>
    <property type="match status" value="1"/>
</dbReference>
<evidence type="ECO:0000256" key="1">
    <source>
        <dbReference type="ARBA" id="ARBA00004448"/>
    </source>
</evidence>
<dbReference type="PANTHER" id="PTHR45760:SF6">
    <property type="entry name" value="MITOCHONDRIAL SUBSTRATE CARRIER FAMILY PROTEIN"/>
    <property type="match status" value="1"/>
</dbReference>
<keyword evidence="7" id="KW-1133">Transmembrane helix</keyword>
<dbReference type="Proteomes" id="UP000187203">
    <property type="component" value="Unassembled WGS sequence"/>
</dbReference>
<evidence type="ECO:0000256" key="3">
    <source>
        <dbReference type="ARBA" id="ARBA00022448"/>
    </source>
</evidence>
<feature type="repeat" description="Solcar" evidence="10">
    <location>
        <begin position="281"/>
        <end position="380"/>
    </location>
</feature>
<keyword evidence="6" id="KW-0999">Mitochondrion inner membrane</keyword>
<evidence type="ECO:0000313" key="12">
    <source>
        <dbReference type="EMBL" id="OMP08563.1"/>
    </source>
</evidence>
<accession>A0A1R3KN91</accession>
<keyword evidence="9 10" id="KW-0472">Membrane</keyword>
<dbReference type="GO" id="GO:0005743">
    <property type="term" value="C:mitochondrial inner membrane"/>
    <property type="evidence" value="ECO:0007669"/>
    <property type="project" value="UniProtKB-SubCell"/>
</dbReference>
<comment type="subcellular location">
    <subcellularLocation>
        <location evidence="1">Mitochondrion inner membrane</location>
        <topology evidence="1">Multi-pass membrane protein</topology>
    </subcellularLocation>
</comment>
<evidence type="ECO:0000256" key="8">
    <source>
        <dbReference type="ARBA" id="ARBA00023128"/>
    </source>
</evidence>
<dbReference type="PANTHER" id="PTHR45760">
    <property type="entry name" value="FI19922P1-RELATED"/>
    <property type="match status" value="1"/>
</dbReference>
<organism evidence="12 13">
    <name type="scientific">Corchorus olitorius</name>
    <dbReference type="NCBI Taxonomy" id="93759"/>
    <lineage>
        <taxon>Eukaryota</taxon>
        <taxon>Viridiplantae</taxon>
        <taxon>Streptophyta</taxon>
        <taxon>Embryophyta</taxon>
        <taxon>Tracheophyta</taxon>
        <taxon>Spermatophyta</taxon>
        <taxon>Magnoliopsida</taxon>
        <taxon>eudicotyledons</taxon>
        <taxon>Gunneridae</taxon>
        <taxon>Pentapetalae</taxon>
        <taxon>rosids</taxon>
        <taxon>malvids</taxon>
        <taxon>Malvales</taxon>
        <taxon>Malvaceae</taxon>
        <taxon>Grewioideae</taxon>
        <taxon>Apeibeae</taxon>
        <taxon>Corchorus</taxon>
    </lineage>
</organism>
<dbReference type="InterPro" id="IPR018108">
    <property type="entry name" value="MCP_transmembrane"/>
</dbReference>
<protein>
    <submittedName>
        <fullName evidence="12">Mitochondrial substrate/solute carrier</fullName>
    </submittedName>
</protein>
<evidence type="ECO:0000256" key="9">
    <source>
        <dbReference type="ARBA" id="ARBA00023136"/>
    </source>
</evidence>
<keyword evidence="4 10" id="KW-0812">Transmembrane</keyword>
<dbReference type="OrthoDB" id="1747031at2759"/>
<comment type="caution">
    <text evidence="12">The sequence shown here is derived from an EMBL/GenBank/DDBJ whole genome shotgun (WGS) entry which is preliminary data.</text>
</comment>
<evidence type="ECO:0000313" key="13">
    <source>
        <dbReference type="Proteomes" id="UP000187203"/>
    </source>
</evidence>
<feature type="repeat" description="Solcar" evidence="10">
    <location>
        <begin position="197"/>
        <end position="269"/>
    </location>
</feature>
<keyword evidence="13" id="KW-1185">Reference proteome</keyword>
<name>A0A1R3KN91_9ROSI</name>
<keyword evidence="3 11" id="KW-0813">Transport</keyword>
<dbReference type="EMBL" id="AWUE01012665">
    <property type="protein sequence ID" value="OMP08563.1"/>
    <property type="molecule type" value="Genomic_DNA"/>
</dbReference>
<evidence type="ECO:0000256" key="5">
    <source>
        <dbReference type="ARBA" id="ARBA00022737"/>
    </source>
</evidence>
<dbReference type="AlphaFoldDB" id="A0A1R3KN91"/>
<comment type="similarity">
    <text evidence="2 11">Belongs to the mitochondrial carrier (TC 2.A.29) family.</text>
</comment>
<evidence type="ECO:0000256" key="11">
    <source>
        <dbReference type="RuleBase" id="RU000488"/>
    </source>
</evidence>
<dbReference type="Gene3D" id="1.50.40.10">
    <property type="entry name" value="Mitochondrial carrier domain"/>
    <property type="match status" value="1"/>
</dbReference>
<keyword evidence="5" id="KW-0677">Repeat</keyword>
<dbReference type="InterPro" id="IPR023395">
    <property type="entry name" value="MCP_dom_sf"/>
</dbReference>
<sequence>MAVSLIRRNPGRRAQISGSKSCVFFTFDSGNQKGEECLIAGSMFFPSMEFINNKKLQSLIERAWALHDKLNDEIENSISFCRFCSDHGRYCDIKQTPFQEKERLIAIRDSLKDVENLLLHLQLSLGLFITKTKQGKSEVEAGGGVEGMVSSRPGLASWVSAAAATRVDFEGNVETMLREGHHDSTTQTSKAVTDVNLSFGERAFSAAGAAFISAVIVNPLDVAKVSNFPPSEFVQEGFTRLWRGTNASLALAVPTVGIYMPCYDIFRNSMEEFTTKNAPTLTPYVPLVAGMTARSLACVTCYPVELARTRMQAFKETQSGVKPPGVWKTLGGVINPGRSTNGCQNLQSYRVLWTGLSAQLARDVPFSAICWSTLEPMRRKLLGLMGDEAGAGCVVGANFTAGFVAGSIAAAATCPLDVAKTRRQIEVSAS</sequence>
<reference evidence="13" key="1">
    <citation type="submission" date="2013-09" db="EMBL/GenBank/DDBJ databases">
        <title>Corchorus olitorius genome sequencing.</title>
        <authorList>
            <person name="Alam M."/>
            <person name="Haque M.S."/>
            <person name="Islam M.S."/>
            <person name="Emdad E.M."/>
            <person name="Islam M.M."/>
            <person name="Ahmed B."/>
            <person name="Halim A."/>
            <person name="Hossen Q.M.M."/>
            <person name="Hossain M.Z."/>
            <person name="Ahmed R."/>
            <person name="Khan M.M."/>
            <person name="Islam R."/>
            <person name="Rashid M.M."/>
            <person name="Khan S.A."/>
            <person name="Rahman M.S."/>
            <person name="Alam M."/>
            <person name="Yahiya A.S."/>
            <person name="Khan M.S."/>
            <person name="Azam M.S."/>
            <person name="Haque T."/>
            <person name="Lashkar M.Z.H."/>
            <person name="Akhand A.I."/>
            <person name="Morshed G."/>
            <person name="Roy S."/>
            <person name="Uddin K.S."/>
            <person name="Rabeya T."/>
            <person name="Hossain A.S."/>
            <person name="Chowdhury A."/>
            <person name="Snigdha A.R."/>
            <person name="Mortoza M.S."/>
            <person name="Matin S.A."/>
            <person name="Hoque S.M.E."/>
            <person name="Islam M.K."/>
            <person name="Roy D.K."/>
            <person name="Haider R."/>
            <person name="Moosa M.M."/>
            <person name="Elias S.M."/>
            <person name="Hasan A.M."/>
            <person name="Jahan S."/>
            <person name="Shafiuddin M."/>
            <person name="Mahmood N."/>
            <person name="Shommy N.S."/>
        </authorList>
    </citation>
    <scope>NUCLEOTIDE SEQUENCE [LARGE SCALE GENOMIC DNA]</scope>
    <source>
        <strain evidence="13">cv. O-4</strain>
    </source>
</reference>
<evidence type="ECO:0000256" key="2">
    <source>
        <dbReference type="ARBA" id="ARBA00006375"/>
    </source>
</evidence>
<dbReference type="Pfam" id="PF00153">
    <property type="entry name" value="Mito_carr"/>
    <property type="match status" value="2"/>
</dbReference>
<evidence type="ECO:0000256" key="7">
    <source>
        <dbReference type="ARBA" id="ARBA00022989"/>
    </source>
</evidence>
<proteinExistence type="inferred from homology"/>
<evidence type="ECO:0000256" key="4">
    <source>
        <dbReference type="ARBA" id="ARBA00022692"/>
    </source>
</evidence>
<gene>
    <name evidence="12" type="ORF">COLO4_06334</name>
</gene>
<dbReference type="PROSITE" id="PS50920">
    <property type="entry name" value="SOLCAR"/>
    <property type="match status" value="2"/>
</dbReference>
<keyword evidence="8" id="KW-0496">Mitochondrion</keyword>
<evidence type="ECO:0000256" key="6">
    <source>
        <dbReference type="ARBA" id="ARBA00022792"/>
    </source>
</evidence>
<dbReference type="GO" id="GO:1990542">
    <property type="term" value="P:mitochondrial transmembrane transport"/>
    <property type="evidence" value="ECO:0007669"/>
    <property type="project" value="InterPro"/>
</dbReference>
<dbReference type="InterPro" id="IPR045315">
    <property type="entry name" value="Mtm1-like"/>
</dbReference>